<proteinExistence type="predicted"/>
<feature type="transmembrane region" description="Helical" evidence="1">
    <location>
        <begin position="425"/>
        <end position="444"/>
    </location>
</feature>
<keyword evidence="1" id="KW-1133">Transmembrane helix</keyword>
<gene>
    <name evidence="3" type="ORF">PISMIDRAFT_12756</name>
</gene>
<dbReference type="Proteomes" id="UP000054018">
    <property type="component" value="Unassembled WGS sequence"/>
</dbReference>
<feature type="transmembrane region" description="Helical" evidence="1">
    <location>
        <begin position="316"/>
        <end position="335"/>
    </location>
</feature>
<dbReference type="Pfam" id="PF26640">
    <property type="entry name" value="DUF8212"/>
    <property type="match status" value="1"/>
</dbReference>
<dbReference type="InterPro" id="IPR058525">
    <property type="entry name" value="DUF8212"/>
</dbReference>
<reference evidence="4" key="2">
    <citation type="submission" date="2015-01" db="EMBL/GenBank/DDBJ databases">
        <title>Evolutionary Origins and Diversification of the Mycorrhizal Mutualists.</title>
        <authorList>
            <consortium name="DOE Joint Genome Institute"/>
            <consortium name="Mycorrhizal Genomics Consortium"/>
            <person name="Kohler A."/>
            <person name="Kuo A."/>
            <person name="Nagy L.G."/>
            <person name="Floudas D."/>
            <person name="Copeland A."/>
            <person name="Barry K.W."/>
            <person name="Cichocki N."/>
            <person name="Veneault-Fourrey C."/>
            <person name="LaButti K."/>
            <person name="Lindquist E.A."/>
            <person name="Lipzen A."/>
            <person name="Lundell T."/>
            <person name="Morin E."/>
            <person name="Murat C."/>
            <person name="Riley R."/>
            <person name="Ohm R."/>
            <person name="Sun H."/>
            <person name="Tunlid A."/>
            <person name="Henrissat B."/>
            <person name="Grigoriev I.V."/>
            <person name="Hibbett D.S."/>
            <person name="Martin F."/>
        </authorList>
    </citation>
    <scope>NUCLEOTIDE SEQUENCE [LARGE SCALE GENOMIC DNA]</scope>
    <source>
        <strain evidence="4">441</strain>
    </source>
</reference>
<evidence type="ECO:0000259" key="2">
    <source>
        <dbReference type="Pfam" id="PF26640"/>
    </source>
</evidence>
<evidence type="ECO:0000313" key="4">
    <source>
        <dbReference type="Proteomes" id="UP000054018"/>
    </source>
</evidence>
<dbReference type="PANTHER" id="PTHR10622">
    <property type="entry name" value="HET DOMAIN-CONTAINING PROTEIN"/>
    <property type="match status" value="1"/>
</dbReference>
<dbReference type="STRING" id="765257.A0A0C9Y7J8"/>
<sequence>MDLQFFNKDWQFIGDKRNLARILVEITRVPRGVLEDGLAAYGPSVAQVMSWAADRRTTRVEDRAYSLMGLLDVSMPMLYGEGKKAFLRLQQEIIRKSSDQTIFAWVPTDTTPHTCSVLADDPSLFRECHDIVQIDSKEFSSKLLDFWGAPDNSRDIGPLQKPNHFFRHFLFYQKWTIQMQALHPFTVTNMGIQVQLPVRHYRGYPLTLQVALACRREGSPLPMVIKLVPWKTRCYRYTGEVKCDLAPTPYRHSQVILAYEGSGSSSGIVIEEVDGVVASLLDLCAARAGANVGNNDVDEHRFGVTCAEVHRIPGRWLRIFTTVVVSPLTISYFFAYTVACCMVTAALGAAPFFTTATVSITIIWILSEAYAEIPFIPLCTSDCSSRGEYIIDSGMEIIVLRGSGHAVSSITHGETTMPFHVLQDVRILVSFVCVILVIFEGLLMESPMARLLLSPLPCLIWGLLHMLPLTMDISKILRRWSLLQLIYRLKLRKYMFSTRTSGVVFALLLSRTEKAEEVMNELLPIPNTRAWKKWKTIILDRIGHREDIDIGATDWDDGTWTDREREFLVGLFQDARNAYEVFQKYLGESVFEHPLV</sequence>
<accession>A0A0C9Y7J8</accession>
<dbReference type="PANTHER" id="PTHR10622:SF12">
    <property type="entry name" value="HET DOMAIN-CONTAINING PROTEIN"/>
    <property type="match status" value="1"/>
</dbReference>
<organism evidence="3 4">
    <name type="scientific">Pisolithus microcarpus 441</name>
    <dbReference type="NCBI Taxonomy" id="765257"/>
    <lineage>
        <taxon>Eukaryota</taxon>
        <taxon>Fungi</taxon>
        <taxon>Dikarya</taxon>
        <taxon>Basidiomycota</taxon>
        <taxon>Agaricomycotina</taxon>
        <taxon>Agaricomycetes</taxon>
        <taxon>Agaricomycetidae</taxon>
        <taxon>Boletales</taxon>
        <taxon>Sclerodermatineae</taxon>
        <taxon>Pisolithaceae</taxon>
        <taxon>Pisolithus</taxon>
    </lineage>
</organism>
<evidence type="ECO:0000313" key="3">
    <source>
        <dbReference type="EMBL" id="KIK20670.1"/>
    </source>
</evidence>
<dbReference type="EMBL" id="KN833760">
    <property type="protein sequence ID" value="KIK20670.1"/>
    <property type="molecule type" value="Genomic_DNA"/>
</dbReference>
<dbReference type="OrthoDB" id="10414181at2759"/>
<reference evidence="3 4" key="1">
    <citation type="submission" date="2014-04" db="EMBL/GenBank/DDBJ databases">
        <authorList>
            <consortium name="DOE Joint Genome Institute"/>
            <person name="Kuo A."/>
            <person name="Kohler A."/>
            <person name="Costa M.D."/>
            <person name="Nagy L.G."/>
            <person name="Floudas D."/>
            <person name="Copeland A."/>
            <person name="Barry K.W."/>
            <person name="Cichocki N."/>
            <person name="Veneault-Fourrey C."/>
            <person name="LaButti K."/>
            <person name="Lindquist E.A."/>
            <person name="Lipzen A."/>
            <person name="Lundell T."/>
            <person name="Morin E."/>
            <person name="Murat C."/>
            <person name="Sun H."/>
            <person name="Tunlid A."/>
            <person name="Henrissat B."/>
            <person name="Grigoriev I.V."/>
            <person name="Hibbett D.S."/>
            <person name="Martin F."/>
            <person name="Nordberg H.P."/>
            <person name="Cantor M.N."/>
            <person name="Hua S.X."/>
        </authorList>
    </citation>
    <scope>NUCLEOTIDE SEQUENCE [LARGE SCALE GENOMIC DNA]</scope>
    <source>
        <strain evidence="3 4">441</strain>
    </source>
</reference>
<protein>
    <recommendedName>
        <fullName evidence="2">DUF8212 domain-containing protein</fullName>
    </recommendedName>
</protein>
<keyword evidence="1" id="KW-0472">Membrane</keyword>
<dbReference type="HOGENOM" id="CLU_019844_0_0_1"/>
<keyword evidence="4" id="KW-1185">Reference proteome</keyword>
<evidence type="ECO:0000256" key="1">
    <source>
        <dbReference type="SAM" id="Phobius"/>
    </source>
</evidence>
<feature type="domain" description="DUF8212" evidence="2">
    <location>
        <begin position="84"/>
        <end position="198"/>
    </location>
</feature>
<feature type="transmembrane region" description="Helical" evidence="1">
    <location>
        <begin position="451"/>
        <end position="471"/>
    </location>
</feature>
<keyword evidence="1" id="KW-0812">Transmembrane</keyword>
<dbReference type="AlphaFoldDB" id="A0A0C9Y7J8"/>
<feature type="transmembrane region" description="Helical" evidence="1">
    <location>
        <begin position="342"/>
        <end position="366"/>
    </location>
</feature>
<name>A0A0C9Y7J8_9AGAM</name>